<reference evidence="1" key="1">
    <citation type="journal article" date="2012" name="Nature">
        <title>The oyster genome reveals stress adaptation and complexity of shell formation.</title>
        <authorList>
            <person name="Zhang G."/>
            <person name="Fang X."/>
            <person name="Guo X."/>
            <person name="Li L."/>
            <person name="Luo R."/>
            <person name="Xu F."/>
            <person name="Yang P."/>
            <person name="Zhang L."/>
            <person name="Wang X."/>
            <person name="Qi H."/>
            <person name="Xiong Z."/>
            <person name="Que H."/>
            <person name="Xie Y."/>
            <person name="Holland P.W."/>
            <person name="Paps J."/>
            <person name="Zhu Y."/>
            <person name="Wu F."/>
            <person name="Chen Y."/>
            <person name="Wang J."/>
            <person name="Peng C."/>
            <person name="Meng J."/>
            <person name="Yang L."/>
            <person name="Liu J."/>
            <person name="Wen B."/>
            <person name="Zhang N."/>
            <person name="Huang Z."/>
            <person name="Zhu Q."/>
            <person name="Feng Y."/>
            <person name="Mount A."/>
            <person name="Hedgecock D."/>
            <person name="Xu Z."/>
            <person name="Liu Y."/>
            <person name="Domazet-Loso T."/>
            <person name="Du Y."/>
            <person name="Sun X."/>
            <person name="Zhang S."/>
            <person name="Liu B."/>
            <person name="Cheng P."/>
            <person name="Jiang X."/>
            <person name="Li J."/>
            <person name="Fan D."/>
            <person name="Wang W."/>
            <person name="Fu W."/>
            <person name="Wang T."/>
            <person name="Wang B."/>
            <person name="Zhang J."/>
            <person name="Peng Z."/>
            <person name="Li Y."/>
            <person name="Li N."/>
            <person name="Wang J."/>
            <person name="Chen M."/>
            <person name="He Y."/>
            <person name="Tan F."/>
            <person name="Song X."/>
            <person name="Zheng Q."/>
            <person name="Huang R."/>
            <person name="Yang H."/>
            <person name="Du X."/>
            <person name="Chen L."/>
            <person name="Yang M."/>
            <person name="Gaffney P.M."/>
            <person name="Wang S."/>
            <person name="Luo L."/>
            <person name="She Z."/>
            <person name="Ming Y."/>
            <person name="Huang W."/>
            <person name="Zhang S."/>
            <person name="Huang B."/>
            <person name="Zhang Y."/>
            <person name="Qu T."/>
            <person name="Ni P."/>
            <person name="Miao G."/>
            <person name="Wang J."/>
            <person name="Wang Q."/>
            <person name="Steinberg C.E."/>
            <person name="Wang H."/>
            <person name="Li N."/>
            <person name="Qian L."/>
            <person name="Zhang G."/>
            <person name="Li Y."/>
            <person name="Yang H."/>
            <person name="Liu X."/>
            <person name="Wang J."/>
            <person name="Yin Y."/>
            <person name="Wang J."/>
        </authorList>
    </citation>
    <scope>NUCLEOTIDE SEQUENCE [LARGE SCALE GENOMIC DNA]</scope>
    <source>
        <strain evidence="1">05x7-T-G4-1.051#20</strain>
    </source>
</reference>
<dbReference type="EMBL" id="JH823240">
    <property type="protein sequence ID" value="EKC40361.1"/>
    <property type="molecule type" value="Genomic_DNA"/>
</dbReference>
<organism evidence="1">
    <name type="scientific">Magallana gigas</name>
    <name type="common">Pacific oyster</name>
    <name type="synonym">Crassostrea gigas</name>
    <dbReference type="NCBI Taxonomy" id="29159"/>
    <lineage>
        <taxon>Eukaryota</taxon>
        <taxon>Metazoa</taxon>
        <taxon>Spiralia</taxon>
        <taxon>Lophotrochozoa</taxon>
        <taxon>Mollusca</taxon>
        <taxon>Bivalvia</taxon>
        <taxon>Autobranchia</taxon>
        <taxon>Pteriomorphia</taxon>
        <taxon>Ostreida</taxon>
        <taxon>Ostreoidea</taxon>
        <taxon>Ostreidae</taxon>
        <taxon>Magallana</taxon>
    </lineage>
</organism>
<protein>
    <submittedName>
        <fullName evidence="1">Uncharacterized protein</fullName>
    </submittedName>
</protein>
<proteinExistence type="predicted"/>
<dbReference type="AlphaFoldDB" id="K1RZC6"/>
<name>K1RZC6_MAGGI</name>
<gene>
    <name evidence="1" type="ORF">CGI_10009311</name>
</gene>
<sequence length="110" mass="12105">MALFRSAWLLIFVVHGAYLHCSPARICCEEDFVSCIGECECIFFAVGMTGGAGTLHIRFGEGVRRVEFSFNKLTLTDIGDVHPARVSDKTTSYIVLEEIALLAASYDLNP</sequence>
<dbReference type="HOGENOM" id="CLU_2173423_0_0_1"/>
<accession>K1RZC6</accession>
<evidence type="ECO:0000313" key="1">
    <source>
        <dbReference type="EMBL" id="EKC40361.1"/>
    </source>
</evidence>
<dbReference type="InParanoid" id="K1RZC6"/>